<evidence type="ECO:0000313" key="1">
    <source>
        <dbReference type="EMBL" id="KAK4277903.1"/>
    </source>
</evidence>
<dbReference type="EMBL" id="JAWXYG010000003">
    <property type="protein sequence ID" value="KAK4277903.1"/>
    <property type="molecule type" value="Genomic_DNA"/>
</dbReference>
<protein>
    <submittedName>
        <fullName evidence="1">Uncharacterized protein</fullName>
    </submittedName>
</protein>
<dbReference type="Proteomes" id="UP001293593">
    <property type="component" value="Unassembled WGS sequence"/>
</dbReference>
<accession>A0AAE1K1I8</accession>
<proteinExistence type="predicted"/>
<name>A0AAE1K1I8_9FABA</name>
<comment type="caution">
    <text evidence="1">The sequence shown here is derived from an EMBL/GenBank/DDBJ whole genome shotgun (WGS) entry which is preliminary data.</text>
</comment>
<keyword evidence="2" id="KW-1185">Reference proteome</keyword>
<organism evidence="1 2">
    <name type="scientific">Acacia crassicarpa</name>
    <name type="common">northern wattle</name>
    <dbReference type="NCBI Taxonomy" id="499986"/>
    <lineage>
        <taxon>Eukaryota</taxon>
        <taxon>Viridiplantae</taxon>
        <taxon>Streptophyta</taxon>
        <taxon>Embryophyta</taxon>
        <taxon>Tracheophyta</taxon>
        <taxon>Spermatophyta</taxon>
        <taxon>Magnoliopsida</taxon>
        <taxon>eudicotyledons</taxon>
        <taxon>Gunneridae</taxon>
        <taxon>Pentapetalae</taxon>
        <taxon>rosids</taxon>
        <taxon>fabids</taxon>
        <taxon>Fabales</taxon>
        <taxon>Fabaceae</taxon>
        <taxon>Caesalpinioideae</taxon>
        <taxon>mimosoid clade</taxon>
        <taxon>Acacieae</taxon>
        <taxon>Acacia</taxon>
    </lineage>
</organism>
<sequence>MIHLQKEGWNRSEEEDRLDTSSSFNFFVETLTGPNGGGKPTLFIVFLPTKGANGINRHQREQSRKRDSRNHCCRGIRELDDDLESSAEKLEAPFTVPVFFSSDGSWTELGGRKKCSRKLTLNHIGKKTEVCI</sequence>
<dbReference type="AlphaFoldDB" id="A0AAE1K1I8"/>
<evidence type="ECO:0000313" key="2">
    <source>
        <dbReference type="Proteomes" id="UP001293593"/>
    </source>
</evidence>
<gene>
    <name evidence="1" type="ORF">QN277_015824</name>
</gene>
<reference evidence="1" key="1">
    <citation type="submission" date="2023-10" db="EMBL/GenBank/DDBJ databases">
        <title>Chromosome-level genome of the transformable northern wattle, Acacia crassicarpa.</title>
        <authorList>
            <person name="Massaro I."/>
            <person name="Sinha N.R."/>
            <person name="Poethig S."/>
            <person name="Leichty A.R."/>
        </authorList>
    </citation>
    <scope>NUCLEOTIDE SEQUENCE</scope>
    <source>
        <strain evidence="1">Acra3RX</strain>
        <tissue evidence="1">Leaf</tissue>
    </source>
</reference>